<gene>
    <name evidence="1" type="ORF">A3E89_00925</name>
</gene>
<name>A0A1F5EP40_9BACT</name>
<proteinExistence type="predicted"/>
<dbReference type="EMBL" id="MFAA01000014">
    <property type="protein sequence ID" value="OGD69153.1"/>
    <property type="molecule type" value="Genomic_DNA"/>
</dbReference>
<evidence type="ECO:0000313" key="1">
    <source>
        <dbReference type="EMBL" id="OGD69153.1"/>
    </source>
</evidence>
<evidence type="ECO:0000313" key="2">
    <source>
        <dbReference type="Proteomes" id="UP000185891"/>
    </source>
</evidence>
<accession>A0A1F5EP40</accession>
<dbReference type="Proteomes" id="UP000185891">
    <property type="component" value="Unassembled WGS sequence"/>
</dbReference>
<dbReference type="AlphaFoldDB" id="A0A1F5EP40"/>
<organism evidence="1 2">
    <name type="scientific">Candidatus Campbellbacteria bacterium RIFCSPHIGHO2_12_FULL_35_10</name>
    <dbReference type="NCBI Taxonomy" id="1797578"/>
    <lineage>
        <taxon>Bacteria</taxon>
        <taxon>Candidatus Campbelliibacteriota</taxon>
    </lineage>
</organism>
<comment type="caution">
    <text evidence="1">The sequence shown here is derived from an EMBL/GenBank/DDBJ whole genome shotgun (WGS) entry which is preliminary data.</text>
</comment>
<reference evidence="1 2" key="1">
    <citation type="journal article" date="2016" name="Nat. Commun.">
        <title>Thousands of microbial genomes shed light on interconnected biogeochemical processes in an aquifer system.</title>
        <authorList>
            <person name="Anantharaman K."/>
            <person name="Brown C.T."/>
            <person name="Hug L.A."/>
            <person name="Sharon I."/>
            <person name="Castelle C.J."/>
            <person name="Probst A.J."/>
            <person name="Thomas B.C."/>
            <person name="Singh A."/>
            <person name="Wilkins M.J."/>
            <person name="Karaoz U."/>
            <person name="Brodie E.L."/>
            <person name="Williams K.H."/>
            <person name="Hubbard S.S."/>
            <person name="Banfield J.F."/>
        </authorList>
    </citation>
    <scope>NUCLEOTIDE SEQUENCE [LARGE SCALE GENOMIC DNA]</scope>
</reference>
<protein>
    <submittedName>
        <fullName evidence="1">Uncharacterized protein</fullName>
    </submittedName>
</protein>
<sequence length="90" mass="10221">MKRQGTSHNALKKDAANLARESHYARVEQIAKESIGKEKRSKRFDIIFKKGIKKGAEIELSDGSKIIVRLINQDGIIVAENWDEFDPLNL</sequence>